<dbReference type="RefSeq" id="WP_132949397.1">
    <property type="nucleotide sequence ID" value="NZ_SLUL01000017.1"/>
</dbReference>
<evidence type="ECO:0000256" key="1">
    <source>
        <dbReference type="SAM" id="Phobius"/>
    </source>
</evidence>
<feature type="transmembrane region" description="Helical" evidence="1">
    <location>
        <begin position="68"/>
        <end position="86"/>
    </location>
</feature>
<feature type="transmembrane region" description="Helical" evidence="1">
    <location>
        <begin position="123"/>
        <end position="142"/>
    </location>
</feature>
<keyword evidence="3" id="KW-1185">Reference proteome</keyword>
<dbReference type="AlphaFoldDB" id="A0A4R1QD11"/>
<dbReference type="NCBIfam" id="TIGR02893">
    <property type="entry name" value="spore_yabQ"/>
    <property type="match status" value="1"/>
</dbReference>
<accession>A0A4R1QD11</accession>
<dbReference type="OrthoDB" id="1653819at2"/>
<evidence type="ECO:0000313" key="2">
    <source>
        <dbReference type="EMBL" id="TCL46099.1"/>
    </source>
</evidence>
<keyword evidence="1" id="KW-0812">Transmembrane</keyword>
<feature type="transmembrane region" description="Helical" evidence="1">
    <location>
        <begin position="6"/>
        <end position="27"/>
    </location>
</feature>
<dbReference type="Pfam" id="PF09578">
    <property type="entry name" value="Spore_YabQ"/>
    <property type="match status" value="1"/>
</dbReference>
<reference evidence="2 3" key="1">
    <citation type="submission" date="2019-03" db="EMBL/GenBank/DDBJ databases">
        <title>Genomic Encyclopedia of Type Strains, Phase IV (KMG-IV): sequencing the most valuable type-strain genomes for metagenomic binning, comparative biology and taxonomic classification.</title>
        <authorList>
            <person name="Goeker M."/>
        </authorList>
    </citation>
    <scope>NUCLEOTIDE SEQUENCE [LARGE SCALE GENOMIC DNA]</scope>
    <source>
        <strain evidence="2 3">DSM 24979</strain>
    </source>
</reference>
<proteinExistence type="predicted"/>
<dbReference type="InterPro" id="IPR019074">
    <property type="entry name" value="YabQ"/>
</dbReference>
<feature type="transmembrane region" description="Helical" evidence="1">
    <location>
        <begin position="39"/>
        <end position="62"/>
    </location>
</feature>
<gene>
    <name evidence="2" type="ORF">EDD69_11733</name>
</gene>
<evidence type="ECO:0000313" key="3">
    <source>
        <dbReference type="Proteomes" id="UP000295658"/>
    </source>
</evidence>
<name>A0A4R1QD11_9BACL</name>
<dbReference type="Proteomes" id="UP000295658">
    <property type="component" value="Unassembled WGS sequence"/>
</dbReference>
<keyword evidence="1" id="KW-1133">Transmembrane helix</keyword>
<sequence>MSLTTQFFTMLSMIGIGSWLGATFDTYARLWNRSKKARWIVFISDVLFWIVQALLTFYVLLLVNNGEIRFYIFLALLCGYAAYQSLFKTTYLKILEFFIRIVVSIYRLIIRLFHYFVILPLRLIYRFIVILLFGTCHILLYVGKILYKIVRFLVKLLLKPFHSIFIFFWTKIPIRLRTKVIVLLKKGKGFWQKIANLFRKKR</sequence>
<feature type="transmembrane region" description="Helical" evidence="1">
    <location>
        <begin position="98"/>
        <end position="117"/>
    </location>
</feature>
<comment type="caution">
    <text evidence="2">The sequence shown here is derived from an EMBL/GenBank/DDBJ whole genome shotgun (WGS) entry which is preliminary data.</text>
</comment>
<keyword evidence="1" id="KW-0472">Membrane</keyword>
<organism evidence="2 3">
    <name type="scientific">Thermolongibacillus altinsuensis</name>
    <dbReference type="NCBI Taxonomy" id="575256"/>
    <lineage>
        <taxon>Bacteria</taxon>
        <taxon>Bacillati</taxon>
        <taxon>Bacillota</taxon>
        <taxon>Bacilli</taxon>
        <taxon>Bacillales</taxon>
        <taxon>Anoxybacillaceae</taxon>
        <taxon>Thermolongibacillus</taxon>
    </lineage>
</organism>
<protein>
    <submittedName>
        <fullName evidence="2">Spore cortex biosynthesis protein YabQ</fullName>
    </submittedName>
</protein>
<dbReference type="EMBL" id="SLUL01000017">
    <property type="protein sequence ID" value="TCL46099.1"/>
    <property type="molecule type" value="Genomic_DNA"/>
</dbReference>